<dbReference type="Pfam" id="PF09979">
    <property type="entry name" value="DUF2213"/>
    <property type="match status" value="1"/>
</dbReference>
<gene>
    <name evidence="2" type="ORF">LPW36_02000</name>
</gene>
<evidence type="ECO:0000256" key="1">
    <source>
        <dbReference type="SAM" id="MobiDB-lite"/>
    </source>
</evidence>
<evidence type="ECO:0000313" key="2">
    <source>
        <dbReference type="EMBL" id="MCD1124817.1"/>
    </source>
</evidence>
<evidence type="ECO:0000313" key="3">
    <source>
        <dbReference type="Proteomes" id="UP001139171"/>
    </source>
</evidence>
<name>A0A9X1MU81_9GAMM</name>
<reference evidence="2" key="1">
    <citation type="submission" date="2021-11" db="EMBL/GenBank/DDBJ databases">
        <title>Jinshanibacter sp. isolated from one year old Eriocheir sinensis.</title>
        <authorList>
            <person name="Li J.-Y."/>
            <person name="He W."/>
            <person name="Gao T.-H."/>
        </authorList>
    </citation>
    <scope>NUCLEOTIDE SEQUENCE</scope>
    <source>
        <strain evidence="2">LJY008</strain>
    </source>
</reference>
<organism evidence="2 3">
    <name type="scientific">Limnobaculum eriocheiris</name>
    <dbReference type="NCBI Taxonomy" id="2897391"/>
    <lineage>
        <taxon>Bacteria</taxon>
        <taxon>Pseudomonadati</taxon>
        <taxon>Pseudomonadota</taxon>
        <taxon>Gammaproteobacteria</taxon>
        <taxon>Enterobacterales</taxon>
        <taxon>Budviciaceae</taxon>
        <taxon>Limnobaculum</taxon>
    </lineage>
</organism>
<comment type="caution">
    <text evidence="2">The sequence shown here is derived from an EMBL/GenBank/DDBJ whole genome shotgun (WGS) entry which is preliminary data.</text>
</comment>
<dbReference type="AlphaFoldDB" id="A0A9X1MU81"/>
<feature type="compositionally biased region" description="Acidic residues" evidence="1">
    <location>
        <begin position="250"/>
        <end position="262"/>
    </location>
</feature>
<dbReference type="InterPro" id="IPR016913">
    <property type="entry name" value="UCP029215"/>
</dbReference>
<protein>
    <submittedName>
        <fullName evidence="2">DUF2213 domain-containing protein</fullName>
    </submittedName>
</protein>
<dbReference type="RefSeq" id="WP_230607826.1">
    <property type="nucleotide sequence ID" value="NZ_JAJNAG010000002.1"/>
</dbReference>
<proteinExistence type="predicted"/>
<feature type="region of interest" description="Disordered" evidence="1">
    <location>
        <begin position="232"/>
        <end position="278"/>
    </location>
</feature>
<dbReference type="Proteomes" id="UP001139171">
    <property type="component" value="Unassembled WGS sequence"/>
</dbReference>
<keyword evidence="3" id="KW-1185">Reference proteome</keyword>
<sequence length="397" mass="43646">MSERVYDFNNWYEVLKNPISKVGVFPYLGASIGAPDQSKIYQVLRPEEELSDPECMKSFRLLPWIDEHTMLGDDDDEENGNVTPPEEVGIQGVIGENIIYEGGTLYANIKVFSKRLAELIAKGKRELSCGYRCVYVHKPGTWNGKPYEYVQKNLRGNHLALVEEGRMGPDVAVLDHFKFTVDSAELIKVENAEKKTTDEGTEGDMTLAQVAAAIKSILPIVEQLKPLITAGTEPGQLDEEPEPSEKTPTDEEEIVTDEEEGKDDVPTNGEKPATGTDATEIKRLKAQMKSLQATVDGYEKNGMKKLVGQISARDQLANRLSVHIGAFDHSEKTLDEVVKYGVAKLGIKCAKGQEHGALNGYLLALDSIDIEDTTVPRFAADAGIGNDDAVNKYLSGE</sequence>
<dbReference type="EMBL" id="JAJNAG010000002">
    <property type="protein sequence ID" value="MCD1124817.1"/>
    <property type="molecule type" value="Genomic_DNA"/>
</dbReference>
<accession>A0A9X1MU81</accession>